<evidence type="ECO:0000256" key="5">
    <source>
        <dbReference type="ARBA" id="ARBA00022833"/>
    </source>
</evidence>
<dbReference type="GO" id="GO:0006508">
    <property type="term" value="P:proteolysis"/>
    <property type="evidence" value="ECO:0007669"/>
    <property type="project" value="UniProtKB-KW"/>
</dbReference>
<reference evidence="8" key="1">
    <citation type="submission" date="2020-12" db="EMBL/GenBank/DDBJ databases">
        <authorList>
            <person name="Iha C."/>
        </authorList>
    </citation>
    <scope>NUCLEOTIDE SEQUENCE</scope>
</reference>
<gene>
    <name evidence="8" type="ORF">OSTQU699_LOCUS353</name>
</gene>
<dbReference type="InterPro" id="IPR012962">
    <property type="entry name" value="Pept_M54_archaemetzincn"/>
</dbReference>
<comment type="cofactor">
    <cofactor evidence="1">
        <name>Zn(2+)</name>
        <dbReference type="ChEBI" id="CHEBI:29105"/>
    </cofactor>
</comment>
<dbReference type="SUPFAM" id="SSF55486">
    <property type="entry name" value="Metalloproteases ('zincins'), catalytic domain"/>
    <property type="match status" value="1"/>
</dbReference>
<evidence type="ECO:0000256" key="2">
    <source>
        <dbReference type="ARBA" id="ARBA00022670"/>
    </source>
</evidence>
<keyword evidence="6" id="KW-0482">Metalloprotease</keyword>
<evidence type="ECO:0000256" key="3">
    <source>
        <dbReference type="ARBA" id="ARBA00022723"/>
    </source>
</evidence>
<protein>
    <submittedName>
        <fullName evidence="8">Uncharacterized protein</fullName>
    </submittedName>
</protein>
<accession>A0A8S1IL79</accession>
<evidence type="ECO:0000313" key="8">
    <source>
        <dbReference type="EMBL" id="CAD7694992.1"/>
    </source>
</evidence>
<dbReference type="CDD" id="cd11375">
    <property type="entry name" value="Peptidase_M54"/>
    <property type="match status" value="1"/>
</dbReference>
<evidence type="ECO:0000256" key="7">
    <source>
        <dbReference type="SAM" id="MobiDB-lite"/>
    </source>
</evidence>
<keyword evidence="4" id="KW-0378">Hydrolase</keyword>
<evidence type="ECO:0000256" key="6">
    <source>
        <dbReference type="ARBA" id="ARBA00023049"/>
    </source>
</evidence>
<dbReference type="PANTHER" id="PTHR15910:SF1">
    <property type="entry name" value="ARCHAEMETZINCIN-2"/>
    <property type="match status" value="1"/>
</dbReference>
<keyword evidence="9" id="KW-1185">Reference proteome</keyword>
<sequence length="368" mass="40252">MPKAARRKRHHKPPFVPYARGFKTPTHKQSAAALGSPPPGTRDFMLGVGFFTAVPRPICPNDWLAQYSEDGQSYADFLASCPWLSGPRWKVPRSQPFDPAGAGLPGRYPGAAIYLAGLGDFSKQAETVAVNPRMSELMDFAGAFFCVPMRELTGLRLDVGRGKAALIPAPGSRIRVQEIRCRFHRGSGRTQLHAPSLLKALVRALPHDAICLMALTTHDLFDGEGDLFVAGMAAGASRVGTFSLARYDPAVSFSPEHWHGVTLDASAPAEARRETILRRACKLMAHEVGHLLGLEHCVWHACLMNGSGHLEEDDRQPMALCPVDLRKLQALGGFDVPGRYKRLLAVMKNLGMRAEASWVGRRLEFLEG</sequence>
<dbReference type="Proteomes" id="UP000708148">
    <property type="component" value="Unassembled WGS sequence"/>
</dbReference>
<evidence type="ECO:0000313" key="9">
    <source>
        <dbReference type="Proteomes" id="UP000708148"/>
    </source>
</evidence>
<dbReference type="EMBL" id="CAJHUC010000291">
    <property type="protein sequence ID" value="CAD7694992.1"/>
    <property type="molecule type" value="Genomic_DNA"/>
</dbReference>
<dbReference type="GO" id="GO:0008237">
    <property type="term" value="F:metallopeptidase activity"/>
    <property type="evidence" value="ECO:0007669"/>
    <property type="project" value="UniProtKB-KW"/>
</dbReference>
<feature type="region of interest" description="Disordered" evidence="7">
    <location>
        <begin position="1"/>
        <end position="22"/>
    </location>
</feature>
<dbReference type="Gene3D" id="3.40.390.10">
    <property type="entry name" value="Collagenase (Catalytic Domain)"/>
    <property type="match status" value="1"/>
</dbReference>
<dbReference type="GO" id="GO:0046872">
    <property type="term" value="F:metal ion binding"/>
    <property type="evidence" value="ECO:0007669"/>
    <property type="project" value="UniProtKB-KW"/>
</dbReference>
<name>A0A8S1IL79_9CHLO</name>
<comment type="caution">
    <text evidence="8">The sequence shown here is derived from an EMBL/GenBank/DDBJ whole genome shotgun (WGS) entry which is preliminary data.</text>
</comment>
<dbReference type="Pfam" id="PF07998">
    <property type="entry name" value="Peptidase_M54"/>
    <property type="match status" value="1"/>
</dbReference>
<organism evidence="8 9">
    <name type="scientific">Ostreobium quekettii</name>
    <dbReference type="NCBI Taxonomy" id="121088"/>
    <lineage>
        <taxon>Eukaryota</taxon>
        <taxon>Viridiplantae</taxon>
        <taxon>Chlorophyta</taxon>
        <taxon>core chlorophytes</taxon>
        <taxon>Ulvophyceae</taxon>
        <taxon>TCBD clade</taxon>
        <taxon>Bryopsidales</taxon>
        <taxon>Ostreobineae</taxon>
        <taxon>Ostreobiaceae</taxon>
        <taxon>Ostreobium</taxon>
    </lineage>
</organism>
<feature type="compositionally biased region" description="Basic residues" evidence="7">
    <location>
        <begin position="1"/>
        <end position="13"/>
    </location>
</feature>
<dbReference type="AlphaFoldDB" id="A0A8S1IL79"/>
<evidence type="ECO:0000256" key="4">
    <source>
        <dbReference type="ARBA" id="ARBA00022801"/>
    </source>
</evidence>
<evidence type="ECO:0000256" key="1">
    <source>
        <dbReference type="ARBA" id="ARBA00001947"/>
    </source>
</evidence>
<dbReference type="OrthoDB" id="2365600at2759"/>
<keyword evidence="3" id="KW-0479">Metal-binding</keyword>
<dbReference type="PANTHER" id="PTHR15910">
    <property type="entry name" value="ARCHAEMETZINCIN"/>
    <property type="match status" value="1"/>
</dbReference>
<keyword evidence="5" id="KW-0862">Zinc</keyword>
<proteinExistence type="predicted"/>
<keyword evidence="2" id="KW-0645">Protease</keyword>
<dbReference type="InterPro" id="IPR024079">
    <property type="entry name" value="MetalloPept_cat_dom_sf"/>
</dbReference>